<organism evidence="1 2">
    <name type="scientific">Clostridium collagenovorans DSM 3089</name>
    <dbReference type="NCBI Taxonomy" id="1121306"/>
    <lineage>
        <taxon>Bacteria</taxon>
        <taxon>Bacillati</taxon>
        <taxon>Bacillota</taxon>
        <taxon>Clostridia</taxon>
        <taxon>Eubacteriales</taxon>
        <taxon>Clostridiaceae</taxon>
        <taxon>Clostridium</taxon>
    </lineage>
</organism>
<evidence type="ECO:0000313" key="1">
    <source>
        <dbReference type="EMBL" id="SHH70192.1"/>
    </source>
</evidence>
<reference evidence="1 2" key="1">
    <citation type="submission" date="2016-11" db="EMBL/GenBank/DDBJ databases">
        <authorList>
            <person name="Jaros S."/>
            <person name="Januszkiewicz K."/>
            <person name="Wedrychowicz H."/>
        </authorList>
    </citation>
    <scope>NUCLEOTIDE SEQUENCE [LARGE SCALE GENOMIC DNA]</scope>
    <source>
        <strain evidence="1 2">DSM 3089</strain>
    </source>
</reference>
<gene>
    <name evidence="1" type="ORF">SAMN02745196_01104</name>
</gene>
<dbReference type="RefSeq" id="WP_072830872.1">
    <property type="nucleotide sequence ID" value="NZ_FQXP01000004.1"/>
</dbReference>
<protein>
    <submittedName>
        <fullName evidence="1">Uncharacterized protein</fullName>
    </submittedName>
</protein>
<accession>A0A1M5V4K6</accession>
<dbReference type="Proteomes" id="UP000184526">
    <property type="component" value="Unassembled WGS sequence"/>
</dbReference>
<dbReference type="AlphaFoldDB" id="A0A1M5V4K6"/>
<evidence type="ECO:0000313" key="2">
    <source>
        <dbReference type="Proteomes" id="UP000184526"/>
    </source>
</evidence>
<proteinExistence type="predicted"/>
<sequence length="77" mass="9293">MIDRYKHMKHKNIELHFIEGHEYFAKKAFDSLKSSYKKLKEYFELQNDISIMTILAPNRLEFEYIIISKLNVSIEIP</sequence>
<dbReference type="STRING" id="1121306.SAMN02745196_01104"/>
<dbReference type="EMBL" id="FQXP01000004">
    <property type="protein sequence ID" value="SHH70192.1"/>
    <property type="molecule type" value="Genomic_DNA"/>
</dbReference>
<name>A0A1M5V4K6_9CLOT</name>
<keyword evidence="2" id="KW-1185">Reference proteome</keyword>